<name>A0ABM5FAR5_9SAUR</name>
<evidence type="ECO:0000313" key="8">
    <source>
        <dbReference type="RefSeq" id="XP_072842492.1"/>
    </source>
</evidence>
<evidence type="ECO:0000313" key="6">
    <source>
        <dbReference type="RefSeq" id="XP_072842489.1"/>
    </source>
</evidence>
<keyword evidence="1" id="KW-0175">Coiled coil</keyword>
<protein>
    <submittedName>
        <fullName evidence="4 6">Mirror-image polydactyly gene 1 protein isoform X1</fullName>
    </submittedName>
    <submittedName>
        <fullName evidence="5">Mirror-image polydactyly gene 1 protein isoform X2</fullName>
    </submittedName>
</protein>
<dbReference type="PANTHER" id="PTHR22089:SF2">
    <property type="entry name" value="MIRROR-IMAGE POLYDACTYLY GENE 1 PROTEIN"/>
    <property type="match status" value="1"/>
</dbReference>
<evidence type="ECO:0000313" key="5">
    <source>
        <dbReference type="RefSeq" id="XP_072842488.1"/>
    </source>
</evidence>
<evidence type="ECO:0000313" key="7">
    <source>
        <dbReference type="RefSeq" id="XP_072842490.1"/>
    </source>
</evidence>
<evidence type="ECO:0000256" key="1">
    <source>
        <dbReference type="SAM" id="Coils"/>
    </source>
</evidence>
<feature type="coiled-coil region" evidence="1">
    <location>
        <begin position="261"/>
        <end position="340"/>
    </location>
</feature>
<dbReference type="GeneID" id="110083501"/>
<keyword evidence="3" id="KW-1185">Reference proteome</keyword>
<proteinExistence type="predicted"/>
<feature type="coiled-coil region" evidence="1">
    <location>
        <begin position="375"/>
        <end position="430"/>
    </location>
</feature>
<evidence type="ECO:0000256" key="2">
    <source>
        <dbReference type="SAM" id="MobiDB-lite"/>
    </source>
</evidence>
<reference evidence="3 4" key="1">
    <citation type="submission" date="2025-05" db="UniProtKB">
        <authorList>
            <consortium name="RefSeq"/>
        </authorList>
    </citation>
    <scope>NUCLEOTIDE SEQUENCE [LARGE SCALE GENOMIC DNA]</scope>
</reference>
<feature type="compositionally biased region" description="Polar residues" evidence="2">
    <location>
        <begin position="39"/>
        <end position="55"/>
    </location>
</feature>
<dbReference type="PANTHER" id="PTHR22089">
    <property type="entry name" value="MIRROR-IMAGE POLYDACTYLY GENE 1 PROTEIN"/>
    <property type="match status" value="1"/>
</dbReference>
<feature type="coiled-coil region" evidence="1">
    <location>
        <begin position="111"/>
        <end position="145"/>
    </location>
</feature>
<dbReference type="RefSeq" id="XP_072842488.1">
    <property type="nucleotide sequence ID" value="XM_072986387.1"/>
</dbReference>
<evidence type="ECO:0000313" key="4">
    <source>
        <dbReference type="RefSeq" id="XP_072842487.1"/>
    </source>
</evidence>
<dbReference type="RefSeq" id="XP_072842490.1">
    <property type="nucleotide sequence ID" value="XM_072986389.1"/>
</dbReference>
<dbReference type="RefSeq" id="XP_072842492.1">
    <property type="nucleotide sequence ID" value="XM_072986391.1"/>
</dbReference>
<gene>
    <name evidence="4 5 6 7 8" type="primary">MIPOL1</name>
</gene>
<evidence type="ECO:0000313" key="3">
    <source>
        <dbReference type="Proteomes" id="UP001652642"/>
    </source>
</evidence>
<feature type="region of interest" description="Disordered" evidence="2">
    <location>
        <begin position="25"/>
        <end position="55"/>
    </location>
</feature>
<dbReference type="InterPro" id="IPR026175">
    <property type="entry name" value="MIPOL1"/>
</dbReference>
<sequence length="440" mass="50392">MLRLIMEQNTEQRCECCIPSDLNFQGSSARSQPRRGEDTQTSNKQNLPSDQPMTSFSGVQVASAQTLPQNNLAVSCTGERLSSSKKQGAKVLPDHVDPFHVTANLDKEKDIAFLLKELDVLRANNKKLQDKLSEKDKELKTIKLDLELHERVTEASIAEKGAALVEEIHSAQRERDDAIMARLKLANEERDDAWKRIKLLEQSSETLENINPEENDMTLQELLNRINNADTGLAIRRTGAVIVDRIYRTQERKKKITAEEMNAVIEERDAALAQCKRLEQELHHMKEQNQTSANNTRHLTAENNQERALKEKLLAMQQEREATAEQYKNLEEELQTLRIYYSLHQSLSQEVNLKDQFNSALLTYEKALKNREDIVSMLLLQNEELTTQLQQTVEERANMELKFQQALEASQEANEKLQKLQRLVDVLRKKVGAGTIRTVI</sequence>
<dbReference type="RefSeq" id="XP_072842489.1">
    <property type="nucleotide sequence ID" value="XM_072986388.1"/>
</dbReference>
<dbReference type="RefSeq" id="XP_072842487.1">
    <property type="nucleotide sequence ID" value="XM_072986386.1"/>
</dbReference>
<organism evidence="3 5">
    <name type="scientific">Pogona vitticeps</name>
    <name type="common">central bearded dragon</name>
    <dbReference type="NCBI Taxonomy" id="103695"/>
    <lineage>
        <taxon>Eukaryota</taxon>
        <taxon>Metazoa</taxon>
        <taxon>Chordata</taxon>
        <taxon>Craniata</taxon>
        <taxon>Vertebrata</taxon>
        <taxon>Euteleostomi</taxon>
        <taxon>Lepidosauria</taxon>
        <taxon>Squamata</taxon>
        <taxon>Bifurcata</taxon>
        <taxon>Unidentata</taxon>
        <taxon>Episquamata</taxon>
        <taxon>Toxicofera</taxon>
        <taxon>Iguania</taxon>
        <taxon>Acrodonta</taxon>
        <taxon>Agamidae</taxon>
        <taxon>Amphibolurinae</taxon>
        <taxon>Pogona</taxon>
    </lineage>
</organism>
<dbReference type="Proteomes" id="UP001652642">
    <property type="component" value="Chromosome 1"/>
</dbReference>
<accession>A0ABM5FAR5</accession>